<dbReference type="SUPFAM" id="SSF46785">
    <property type="entry name" value="Winged helix' DNA-binding domain"/>
    <property type="match status" value="1"/>
</dbReference>
<feature type="domain" description="Transcription regulator PadR N-terminal" evidence="1">
    <location>
        <begin position="15"/>
        <end position="90"/>
    </location>
</feature>
<sequence>MAKRRKVGNLLALAVLSAVVQRPMHPYEMASILRARGKDHDMRVKWGSLYTVVRNLERHGFVEAAESTRQGGRPERTIYRITDAGREEMRDWARELISTPEPEWSSFRAGLSVMGGLPPEEVADLLRHRLDLMEAEIAAQRDSLAREGRDVPRLFLIEDEYEVSVRQAEATWVRSLLAELAAGSFPGQAGWRAFHETGLMPPELADLAERGGSTGIDDA</sequence>
<dbReference type="PANTHER" id="PTHR33169:SF14">
    <property type="entry name" value="TRANSCRIPTIONAL REGULATOR RV3488"/>
    <property type="match status" value="1"/>
</dbReference>
<gene>
    <name evidence="2" type="ORF">ACFO60_27585</name>
</gene>
<dbReference type="Pfam" id="PF03551">
    <property type="entry name" value="PadR"/>
    <property type="match status" value="1"/>
</dbReference>
<evidence type="ECO:0000313" key="3">
    <source>
        <dbReference type="Proteomes" id="UP001596004"/>
    </source>
</evidence>
<dbReference type="InterPro" id="IPR036388">
    <property type="entry name" value="WH-like_DNA-bd_sf"/>
</dbReference>
<name>A0ABV9CP87_9ACTN</name>
<dbReference type="PANTHER" id="PTHR33169">
    <property type="entry name" value="PADR-FAMILY TRANSCRIPTIONAL REGULATOR"/>
    <property type="match status" value="1"/>
</dbReference>
<comment type="caution">
    <text evidence="2">The sequence shown here is derived from an EMBL/GenBank/DDBJ whole genome shotgun (WGS) entry which is preliminary data.</text>
</comment>
<dbReference type="Proteomes" id="UP001596004">
    <property type="component" value="Unassembled WGS sequence"/>
</dbReference>
<dbReference type="InterPro" id="IPR036390">
    <property type="entry name" value="WH_DNA-bd_sf"/>
</dbReference>
<organism evidence="2 3">
    <name type="scientific">Sphaerisporangium dianthi</name>
    <dbReference type="NCBI Taxonomy" id="1436120"/>
    <lineage>
        <taxon>Bacteria</taxon>
        <taxon>Bacillati</taxon>
        <taxon>Actinomycetota</taxon>
        <taxon>Actinomycetes</taxon>
        <taxon>Streptosporangiales</taxon>
        <taxon>Streptosporangiaceae</taxon>
        <taxon>Sphaerisporangium</taxon>
    </lineage>
</organism>
<proteinExistence type="predicted"/>
<dbReference type="InterPro" id="IPR005149">
    <property type="entry name" value="Tscrpt_reg_PadR_N"/>
</dbReference>
<reference evidence="3" key="1">
    <citation type="journal article" date="2019" name="Int. J. Syst. Evol. Microbiol.">
        <title>The Global Catalogue of Microorganisms (GCM) 10K type strain sequencing project: providing services to taxonomists for standard genome sequencing and annotation.</title>
        <authorList>
            <consortium name="The Broad Institute Genomics Platform"/>
            <consortium name="The Broad Institute Genome Sequencing Center for Infectious Disease"/>
            <person name="Wu L."/>
            <person name="Ma J."/>
        </authorList>
    </citation>
    <scope>NUCLEOTIDE SEQUENCE [LARGE SCALE GENOMIC DNA]</scope>
    <source>
        <strain evidence="3">CGMCC 4.7132</strain>
    </source>
</reference>
<protein>
    <submittedName>
        <fullName evidence="2">Helix-turn-helix transcriptional regulator</fullName>
    </submittedName>
</protein>
<dbReference type="EMBL" id="JBHSFP010000023">
    <property type="protein sequence ID" value="MFC4534537.1"/>
    <property type="molecule type" value="Genomic_DNA"/>
</dbReference>
<accession>A0ABV9CP87</accession>
<dbReference type="InterPro" id="IPR052509">
    <property type="entry name" value="Metal_resp_DNA-bind_regulator"/>
</dbReference>
<dbReference type="RefSeq" id="WP_380845371.1">
    <property type="nucleotide sequence ID" value="NZ_JBHSFP010000023.1"/>
</dbReference>
<evidence type="ECO:0000259" key="1">
    <source>
        <dbReference type="Pfam" id="PF03551"/>
    </source>
</evidence>
<evidence type="ECO:0000313" key="2">
    <source>
        <dbReference type="EMBL" id="MFC4534537.1"/>
    </source>
</evidence>
<keyword evidence="3" id="KW-1185">Reference proteome</keyword>
<dbReference type="Gene3D" id="1.10.10.10">
    <property type="entry name" value="Winged helix-like DNA-binding domain superfamily/Winged helix DNA-binding domain"/>
    <property type="match status" value="1"/>
</dbReference>